<accession>A0A9D3MX51</accession>
<keyword evidence="11" id="KW-1185">Reference proteome</keyword>
<reference evidence="10" key="1">
    <citation type="submission" date="2021-01" db="EMBL/GenBank/DDBJ databases">
        <title>A chromosome-scale assembly of European eel, Anguilla anguilla.</title>
        <authorList>
            <person name="Henkel C."/>
            <person name="Jong-Raadsen S.A."/>
            <person name="Dufour S."/>
            <person name="Weltzien F.-A."/>
            <person name="Palstra A.P."/>
            <person name="Pelster B."/>
            <person name="Spaink H.P."/>
            <person name="Van Den Thillart G.E."/>
            <person name="Jansen H."/>
            <person name="Zahm M."/>
            <person name="Klopp C."/>
            <person name="Cedric C."/>
            <person name="Louis A."/>
            <person name="Berthelot C."/>
            <person name="Parey E."/>
            <person name="Roest Crollius H."/>
            <person name="Montfort J."/>
            <person name="Robinson-Rechavi M."/>
            <person name="Bucao C."/>
            <person name="Bouchez O."/>
            <person name="Gislard M."/>
            <person name="Lluch J."/>
            <person name="Milhes M."/>
            <person name="Lampietro C."/>
            <person name="Lopez Roques C."/>
            <person name="Donnadieu C."/>
            <person name="Braasch I."/>
            <person name="Desvignes T."/>
            <person name="Postlethwait J."/>
            <person name="Bobe J."/>
            <person name="Guiguen Y."/>
            <person name="Dirks R."/>
        </authorList>
    </citation>
    <scope>NUCLEOTIDE SEQUENCE</scope>
    <source>
        <strain evidence="10">Tag_6206</strain>
        <tissue evidence="10">Liver</tissue>
    </source>
</reference>
<dbReference type="InterPro" id="IPR026664">
    <property type="entry name" value="Stereocilin-rel"/>
</dbReference>
<evidence type="ECO:0000256" key="8">
    <source>
        <dbReference type="SAM" id="SignalP"/>
    </source>
</evidence>
<evidence type="ECO:0000259" key="9">
    <source>
        <dbReference type="Pfam" id="PF21058"/>
    </source>
</evidence>
<comment type="similarity">
    <text evidence="2">Belongs to the mesothelin family.</text>
</comment>
<evidence type="ECO:0000256" key="5">
    <source>
        <dbReference type="ARBA" id="ARBA00023136"/>
    </source>
</evidence>
<dbReference type="PANTHER" id="PTHR23412">
    <property type="entry name" value="STEREOCILIN RELATED"/>
    <property type="match status" value="1"/>
</dbReference>
<dbReference type="GO" id="GO:0016020">
    <property type="term" value="C:membrane"/>
    <property type="evidence" value="ECO:0007669"/>
    <property type="project" value="UniProtKB-SubCell"/>
</dbReference>
<gene>
    <name evidence="10" type="ORF">ANANG_G00008160</name>
</gene>
<sequence length="1200" mass="131621">MSALRVTVFTLFLTFHGLLALSPDMDLTMMPGFNDSVIRFPPLNPEFINASHALMAKCLKMGHRVPMMMYGAPNSSMGLDAMVPKPVAKLHQLLSSFAHHPMVPSHPSPSIMPNGTMEPPYDMDWNMTERLQNCSSMPHMIALIRNISDGPQCFMRAFMAPFSWMVLKDNGSEIDPSQFKMLLWVAKPFIQDMLPSELVLPAHLRPPQLAEMVNMFSEVYSSLTPKHHDKIHKWIMDQIRPNNFNCSKNPPKPTQRPDHTQGHGPGKSEDRPQIPLPAQGQDDNGPCQRKNWLNATEMEMMGQFVTLLPVAEFENTPKDELCAFFWKPRFQTSFRGVVPRPLGRMLLKMLKKCFTESSEFPQHLDRIGSLACFFDDPKALNSSESSVLLSRLRECDNPESVMLKKELLMKVSSQGNGPLSPDILQSVGSAASVLSMSLLNRFTPSAIRDNLPSMGKAQWNPAQAKVLADMLMKEATEVSGNELISLGSVVRGVSSSLLRKAKLTGLLGTEEMDTLSHRLSALQRAALLDGLRSEMNASQLVRSVSGPLLARLSLSTLEQANLTSVDQLEGKNWTKSQSALLVKKILKGRLRPSDIMKLQSAVQGVTCQMIDNTNQSDVKEVSQALTGSMHWLSRTQVGCVAKKLYNSLENERKDYFNNITNAELDAIPTPLLIYMPVKAIMALPRSVCAHFLDKMSQANLTTLPLSSSARSALTNRSLNCLGKNVSDLNAGDITRLGPLVCELQPAHLANLSADAQNATLQALAKCIQINRHHMHAIVTLLKAQYGPPSNWSSSTMTSFGSLLLLNDTEINSLTYKSGLKESLMDVLDRLPPDQSQSAPEEFRIRPSLSAVRKKLFYLITYPAQPSPAARRKRAACADAPTLSAIMELGEGNVEWTPAQLACISTDDFNSGVQILGGIVNYNPQQLEALKSKVIQVWGKPGSLSASQVMQLGCVAQGFSPEELKVLNITSLDTLELLESCNWTQQQREGMWCGYVNRTGHTVSTLGTVEMVGLGQFICGLSPEELRNLSTNAFREAVSDMGGVSCPVSKMELLKSKAVLLFGKPKDWTEAQVNNMGNIIAGLNETELQSLNGSVLSFIRQSAIPLIPPARLAALSVSQMQALGADNAAMVTTAQRAVLSEQQREALGSALGVPYTRSEATTQKTPAPVLPPKGNGVSRVGIVGAIVFLQQFLLLTLWYAV</sequence>
<dbReference type="EMBL" id="JAFIRN010000001">
    <property type="protein sequence ID" value="KAG5856457.1"/>
    <property type="molecule type" value="Genomic_DNA"/>
</dbReference>
<feature type="compositionally biased region" description="Basic and acidic residues" evidence="7">
    <location>
        <begin position="255"/>
        <end position="272"/>
    </location>
</feature>
<comment type="caution">
    <text evidence="10">The sequence shown here is derived from an EMBL/GenBank/DDBJ whole genome shotgun (WGS) entry which is preliminary data.</text>
</comment>
<feature type="region of interest" description="Disordered" evidence="7">
    <location>
        <begin position="242"/>
        <end position="289"/>
    </location>
</feature>
<dbReference type="AlphaFoldDB" id="A0A9D3MX51"/>
<evidence type="ECO:0000256" key="1">
    <source>
        <dbReference type="ARBA" id="ARBA00004370"/>
    </source>
</evidence>
<dbReference type="PANTHER" id="PTHR23412:SF21">
    <property type="entry name" value="OTOANCORIN ISOFORM X1"/>
    <property type="match status" value="1"/>
</dbReference>
<feature type="chain" id="PRO_5039600235" description="Stereocilin LRR domain-containing protein" evidence="8">
    <location>
        <begin position="21"/>
        <end position="1200"/>
    </location>
</feature>
<comment type="subcellular location">
    <subcellularLocation>
        <location evidence="1">Membrane</location>
    </subcellularLocation>
</comment>
<dbReference type="GO" id="GO:0007160">
    <property type="term" value="P:cell-matrix adhesion"/>
    <property type="evidence" value="ECO:0007669"/>
    <property type="project" value="TreeGrafter"/>
</dbReference>
<dbReference type="InterPro" id="IPR048992">
    <property type="entry name" value="Stereocilin_LRR"/>
</dbReference>
<protein>
    <recommendedName>
        <fullName evidence="9">Stereocilin LRR domain-containing protein</fullName>
    </recommendedName>
</protein>
<feature type="signal peptide" evidence="8">
    <location>
        <begin position="1"/>
        <end position="20"/>
    </location>
</feature>
<proteinExistence type="inferred from homology"/>
<evidence type="ECO:0000256" key="3">
    <source>
        <dbReference type="ARBA" id="ARBA00022729"/>
    </source>
</evidence>
<dbReference type="GO" id="GO:0009986">
    <property type="term" value="C:cell surface"/>
    <property type="evidence" value="ECO:0007669"/>
    <property type="project" value="TreeGrafter"/>
</dbReference>
<evidence type="ECO:0000256" key="6">
    <source>
        <dbReference type="ARBA" id="ARBA00023180"/>
    </source>
</evidence>
<dbReference type="Proteomes" id="UP001044222">
    <property type="component" value="Unassembled WGS sequence"/>
</dbReference>
<evidence type="ECO:0000256" key="4">
    <source>
        <dbReference type="ARBA" id="ARBA00022889"/>
    </source>
</evidence>
<feature type="domain" description="Stereocilin LRR" evidence="9">
    <location>
        <begin position="362"/>
        <end position="503"/>
    </location>
</feature>
<keyword evidence="3 8" id="KW-0732">Signal</keyword>
<evidence type="ECO:0000256" key="7">
    <source>
        <dbReference type="SAM" id="MobiDB-lite"/>
    </source>
</evidence>
<keyword evidence="4" id="KW-0130">Cell adhesion</keyword>
<dbReference type="Pfam" id="PF06060">
    <property type="entry name" value="Mesothelin"/>
    <property type="match status" value="1"/>
</dbReference>
<evidence type="ECO:0000313" key="10">
    <source>
        <dbReference type="EMBL" id="KAG5856457.1"/>
    </source>
</evidence>
<keyword evidence="5" id="KW-0472">Membrane</keyword>
<evidence type="ECO:0000313" key="11">
    <source>
        <dbReference type="Proteomes" id="UP001044222"/>
    </source>
</evidence>
<dbReference type="Pfam" id="PF21058">
    <property type="entry name" value="Stereocilin"/>
    <property type="match status" value="1"/>
</dbReference>
<keyword evidence="6" id="KW-0325">Glycoprotein</keyword>
<name>A0A9D3MX51_ANGAN</name>
<evidence type="ECO:0000256" key="2">
    <source>
        <dbReference type="ARBA" id="ARBA00011016"/>
    </source>
</evidence>
<organism evidence="10 11">
    <name type="scientific">Anguilla anguilla</name>
    <name type="common">European freshwater eel</name>
    <name type="synonym">Muraena anguilla</name>
    <dbReference type="NCBI Taxonomy" id="7936"/>
    <lineage>
        <taxon>Eukaryota</taxon>
        <taxon>Metazoa</taxon>
        <taxon>Chordata</taxon>
        <taxon>Craniata</taxon>
        <taxon>Vertebrata</taxon>
        <taxon>Euteleostomi</taxon>
        <taxon>Actinopterygii</taxon>
        <taxon>Neopterygii</taxon>
        <taxon>Teleostei</taxon>
        <taxon>Anguilliformes</taxon>
        <taxon>Anguillidae</taxon>
        <taxon>Anguilla</taxon>
    </lineage>
</organism>
<dbReference type="InterPro" id="IPR010335">
    <property type="entry name" value="Mesothelin"/>
</dbReference>